<sequence>MALRSSTPPRRSSSILTTPRFVYVGWVCRHPANLSRLTGDEPLRTPLFCTTRTL</sequence>
<evidence type="ECO:0000313" key="2">
    <source>
        <dbReference type="Proteomes" id="UP000246702"/>
    </source>
</evidence>
<reference evidence="1 2" key="1">
    <citation type="submission" date="2016-12" db="EMBL/GenBank/DDBJ databases">
        <title>The genomes of Aspergillus section Nigri reveals drivers in fungal speciation.</title>
        <authorList>
            <consortium name="DOE Joint Genome Institute"/>
            <person name="Vesth T.C."/>
            <person name="Nybo J."/>
            <person name="Theobald S."/>
            <person name="Brandl J."/>
            <person name="Frisvad J.C."/>
            <person name="Nielsen K.F."/>
            <person name="Lyhne E.K."/>
            <person name="Kogle M.E."/>
            <person name="Kuo A."/>
            <person name="Riley R."/>
            <person name="Clum A."/>
            <person name="Nolan M."/>
            <person name="Lipzen A."/>
            <person name="Salamov A."/>
            <person name="Henrissat B."/>
            <person name="Wiebenga A."/>
            <person name="De Vries R.P."/>
            <person name="Grigoriev I.V."/>
            <person name="Mortensen U.H."/>
            <person name="Andersen M.R."/>
            <person name="Baker S.E."/>
        </authorList>
    </citation>
    <scope>NUCLEOTIDE SEQUENCE [LARGE SCALE GENOMIC DNA]</scope>
    <source>
        <strain evidence="1 2">CBS 115572</strain>
    </source>
</reference>
<protein>
    <submittedName>
        <fullName evidence="1">Uncharacterized protein</fullName>
    </submittedName>
</protein>
<dbReference type="GeneID" id="37114039"/>
<gene>
    <name evidence="1" type="ORF">BO94DRAFT_535916</name>
</gene>
<organism evidence="1 2">
    <name type="scientific">Aspergillus sclerotioniger CBS 115572</name>
    <dbReference type="NCBI Taxonomy" id="1450535"/>
    <lineage>
        <taxon>Eukaryota</taxon>
        <taxon>Fungi</taxon>
        <taxon>Dikarya</taxon>
        <taxon>Ascomycota</taxon>
        <taxon>Pezizomycotina</taxon>
        <taxon>Eurotiomycetes</taxon>
        <taxon>Eurotiomycetidae</taxon>
        <taxon>Eurotiales</taxon>
        <taxon>Aspergillaceae</taxon>
        <taxon>Aspergillus</taxon>
        <taxon>Aspergillus subgen. Circumdati</taxon>
    </lineage>
</organism>
<comment type="caution">
    <text evidence="1">The sequence shown here is derived from an EMBL/GenBank/DDBJ whole genome shotgun (WGS) entry which is preliminary data.</text>
</comment>
<evidence type="ECO:0000313" key="1">
    <source>
        <dbReference type="EMBL" id="PWY85772.1"/>
    </source>
</evidence>
<dbReference type="Proteomes" id="UP000246702">
    <property type="component" value="Unassembled WGS sequence"/>
</dbReference>
<proteinExistence type="predicted"/>
<dbReference type="RefSeq" id="XP_025466789.1">
    <property type="nucleotide sequence ID" value="XM_025611896.1"/>
</dbReference>
<keyword evidence="2" id="KW-1185">Reference proteome</keyword>
<name>A0A317WKG5_9EURO</name>
<accession>A0A317WKG5</accession>
<dbReference type="AlphaFoldDB" id="A0A317WKG5"/>
<dbReference type="EMBL" id="MSFK01000016">
    <property type="protein sequence ID" value="PWY85772.1"/>
    <property type="molecule type" value="Genomic_DNA"/>
</dbReference>